<dbReference type="HAMAP" id="MF_00281">
    <property type="entry name" value="Phe_tRNA_synth_alpha1"/>
    <property type="match status" value="1"/>
</dbReference>
<keyword evidence="10 13" id="KW-0648">Protein biosynthesis</keyword>
<gene>
    <name evidence="13 15" type="primary">pheS</name>
    <name evidence="15" type="ORF">ERCICURV3402_124</name>
</gene>
<keyword evidence="8 13" id="KW-0067">ATP-binding</keyword>
<keyword evidence="4 13" id="KW-0963">Cytoplasm</keyword>
<organism evidence="15 16">
    <name type="scientific">Candidatus Erwinia haradaeae</name>
    <dbReference type="NCBI Taxonomy" id="1922217"/>
    <lineage>
        <taxon>Bacteria</taxon>
        <taxon>Pseudomonadati</taxon>
        <taxon>Pseudomonadota</taxon>
        <taxon>Gammaproteobacteria</taxon>
        <taxon>Enterobacterales</taxon>
        <taxon>Erwiniaceae</taxon>
        <taxon>Erwinia</taxon>
    </lineage>
</organism>
<evidence type="ECO:0000256" key="12">
    <source>
        <dbReference type="ARBA" id="ARBA00049255"/>
    </source>
</evidence>
<keyword evidence="5 13" id="KW-0436">Ligase</keyword>
<dbReference type="InterPro" id="IPR002319">
    <property type="entry name" value="Phenylalanyl-tRNA_Synthase"/>
</dbReference>
<evidence type="ECO:0000256" key="8">
    <source>
        <dbReference type="ARBA" id="ARBA00022840"/>
    </source>
</evidence>
<dbReference type="InterPro" id="IPR004529">
    <property type="entry name" value="Phe-tRNA-synth_IIc_asu"/>
</dbReference>
<dbReference type="OrthoDB" id="9800719at2"/>
<dbReference type="Pfam" id="PF02912">
    <property type="entry name" value="Phe_tRNA-synt_N"/>
    <property type="match status" value="1"/>
</dbReference>
<proteinExistence type="inferred from homology"/>
<dbReference type="InterPro" id="IPR010978">
    <property type="entry name" value="tRNA-bd_arm"/>
</dbReference>
<dbReference type="InterPro" id="IPR006195">
    <property type="entry name" value="aa-tRNA-synth_II"/>
</dbReference>
<dbReference type="SUPFAM" id="SSF55681">
    <property type="entry name" value="Class II aaRS and biotin synthetases"/>
    <property type="match status" value="1"/>
</dbReference>
<dbReference type="GO" id="GO:0000049">
    <property type="term" value="F:tRNA binding"/>
    <property type="evidence" value="ECO:0007669"/>
    <property type="project" value="InterPro"/>
</dbReference>
<dbReference type="EMBL" id="LR217713">
    <property type="protein sequence ID" value="VFP81794.1"/>
    <property type="molecule type" value="Genomic_DNA"/>
</dbReference>
<evidence type="ECO:0000313" key="16">
    <source>
        <dbReference type="Proteomes" id="UP000294441"/>
    </source>
</evidence>
<evidence type="ECO:0000256" key="6">
    <source>
        <dbReference type="ARBA" id="ARBA00022723"/>
    </source>
</evidence>
<comment type="cofactor">
    <cofactor evidence="13">
        <name>Mg(2+)</name>
        <dbReference type="ChEBI" id="CHEBI:18420"/>
    </cofactor>
    <text evidence="13">Binds 2 magnesium ions per tetramer.</text>
</comment>
<dbReference type="Gene3D" id="3.30.930.10">
    <property type="entry name" value="Bira Bifunctional Protein, Domain 2"/>
    <property type="match status" value="1"/>
</dbReference>
<dbReference type="PANTHER" id="PTHR11538">
    <property type="entry name" value="PHENYLALANYL-TRNA SYNTHETASE"/>
    <property type="match status" value="1"/>
</dbReference>
<dbReference type="AlphaFoldDB" id="A0A451D7W4"/>
<evidence type="ECO:0000256" key="5">
    <source>
        <dbReference type="ARBA" id="ARBA00022598"/>
    </source>
</evidence>
<evidence type="ECO:0000256" key="13">
    <source>
        <dbReference type="HAMAP-Rule" id="MF_00281"/>
    </source>
</evidence>
<evidence type="ECO:0000256" key="1">
    <source>
        <dbReference type="ARBA" id="ARBA00004496"/>
    </source>
</evidence>
<keyword evidence="6 13" id="KW-0479">Metal-binding</keyword>
<dbReference type="NCBIfam" id="TIGR00468">
    <property type="entry name" value="pheS"/>
    <property type="match status" value="1"/>
</dbReference>
<dbReference type="PROSITE" id="PS50862">
    <property type="entry name" value="AA_TRNA_LIGASE_II"/>
    <property type="match status" value="1"/>
</dbReference>
<dbReference type="Pfam" id="PF01409">
    <property type="entry name" value="tRNA-synt_2d"/>
    <property type="match status" value="1"/>
</dbReference>
<dbReference type="GO" id="GO:0000287">
    <property type="term" value="F:magnesium ion binding"/>
    <property type="evidence" value="ECO:0007669"/>
    <property type="project" value="UniProtKB-UniRule"/>
</dbReference>
<dbReference type="InterPro" id="IPR045864">
    <property type="entry name" value="aa-tRNA-synth_II/BPL/LPL"/>
</dbReference>
<evidence type="ECO:0000256" key="7">
    <source>
        <dbReference type="ARBA" id="ARBA00022741"/>
    </source>
</evidence>
<keyword evidence="9 13" id="KW-0460">Magnesium</keyword>
<dbReference type="EC" id="6.1.1.20" evidence="13"/>
<accession>A0A451D7W4</accession>
<comment type="subunit">
    <text evidence="3 13">Tetramer of two alpha and two beta subunits.</text>
</comment>
<dbReference type="FunFam" id="3.30.930.10:FF:000003">
    <property type="entry name" value="Phenylalanine--tRNA ligase alpha subunit"/>
    <property type="match status" value="1"/>
</dbReference>
<evidence type="ECO:0000256" key="10">
    <source>
        <dbReference type="ARBA" id="ARBA00022917"/>
    </source>
</evidence>
<dbReference type="GO" id="GO:0004826">
    <property type="term" value="F:phenylalanine-tRNA ligase activity"/>
    <property type="evidence" value="ECO:0007669"/>
    <property type="project" value="UniProtKB-UniRule"/>
</dbReference>
<reference evidence="15 16" key="1">
    <citation type="submission" date="2019-02" db="EMBL/GenBank/DDBJ databases">
        <authorList>
            <person name="Manzano-Marin A."/>
            <person name="Manzano-Marin A."/>
        </authorList>
    </citation>
    <scope>NUCLEOTIDE SEQUENCE [LARGE SCALE GENOMIC DNA]</scope>
    <source>
        <strain evidence="15 16">ErCicurvipes</strain>
    </source>
</reference>
<keyword evidence="11 13" id="KW-0030">Aminoacyl-tRNA synthetase</keyword>
<dbReference type="InterPro" id="IPR022911">
    <property type="entry name" value="Phe_tRNA_ligase_alpha1_bac"/>
</dbReference>
<evidence type="ECO:0000256" key="11">
    <source>
        <dbReference type="ARBA" id="ARBA00023146"/>
    </source>
</evidence>
<evidence type="ECO:0000313" key="15">
    <source>
        <dbReference type="EMBL" id="VFP81794.1"/>
    </source>
</evidence>
<dbReference type="InterPro" id="IPR004188">
    <property type="entry name" value="Phe-tRNA_ligase_II_N"/>
</dbReference>
<evidence type="ECO:0000256" key="3">
    <source>
        <dbReference type="ARBA" id="ARBA00011209"/>
    </source>
</evidence>
<dbReference type="GeneID" id="66304402"/>
<evidence type="ECO:0000256" key="4">
    <source>
        <dbReference type="ARBA" id="ARBA00022490"/>
    </source>
</evidence>
<keyword evidence="7 13" id="KW-0547">Nucleotide-binding</keyword>
<name>A0A451D7W4_9GAMM</name>
<dbReference type="RefSeq" id="WP_157992445.1">
    <property type="nucleotide sequence ID" value="NZ_LR217713.1"/>
</dbReference>
<dbReference type="PANTHER" id="PTHR11538:SF41">
    <property type="entry name" value="PHENYLALANINE--TRNA LIGASE, MITOCHONDRIAL"/>
    <property type="match status" value="1"/>
</dbReference>
<sequence>MSYMDNLIKKAKIAVNNSNDIDHLEKIRLEYFGKNGHITLQIARLRTLDEKERLVLGSEINRAKESIKNALTLRKDMIEVLERKAKLDQEYIDVSLPGRQIVNGGLHPITCTINCIETFFSDLGFIVKESPDIEDCYHNFDALNMPRHHPARSEHDTFWFDSTRLLRTQTSGIQIHTMKKQKPPIRIIAPGRVYRNDYDRTHTPMFHQMEGLLVEENISFAHLKGILFDFLKNFFEDKMSIRFRASYFPFTEPSAEVDIMGKNGQWLEVLGCGMVHPNVMNSVGINPMIYSGFAFGMGMERLTMLRYGIMDSRDFFENDLCFLKQF</sequence>
<protein>
    <recommendedName>
        <fullName evidence="13">Phenylalanine--tRNA ligase alpha subunit</fullName>
        <ecNumber evidence="13">6.1.1.20</ecNumber>
    </recommendedName>
    <alternativeName>
        <fullName evidence="13">Phenylalanyl-tRNA synthetase alpha subunit</fullName>
        <shortName evidence="13">PheRS</shortName>
    </alternativeName>
</protein>
<dbReference type="SUPFAM" id="SSF46589">
    <property type="entry name" value="tRNA-binding arm"/>
    <property type="match status" value="1"/>
</dbReference>
<dbReference type="CDD" id="cd00496">
    <property type="entry name" value="PheRS_alpha_core"/>
    <property type="match status" value="1"/>
</dbReference>
<feature type="domain" description="Aminoacyl-transfer RNA synthetases class-II family profile" evidence="14">
    <location>
        <begin position="119"/>
        <end position="305"/>
    </location>
</feature>
<dbReference type="Proteomes" id="UP000294441">
    <property type="component" value="Chromosome 1"/>
</dbReference>
<dbReference type="GO" id="GO:0005524">
    <property type="term" value="F:ATP binding"/>
    <property type="evidence" value="ECO:0007669"/>
    <property type="project" value="UniProtKB-UniRule"/>
</dbReference>
<comment type="subcellular location">
    <subcellularLocation>
        <location evidence="1 13">Cytoplasm</location>
    </subcellularLocation>
</comment>
<evidence type="ECO:0000256" key="9">
    <source>
        <dbReference type="ARBA" id="ARBA00022842"/>
    </source>
</evidence>
<evidence type="ECO:0000256" key="2">
    <source>
        <dbReference type="ARBA" id="ARBA00010207"/>
    </source>
</evidence>
<feature type="binding site" evidence="13">
    <location>
        <position position="252"/>
    </location>
    <ligand>
        <name>Mg(2+)</name>
        <dbReference type="ChEBI" id="CHEBI:18420"/>
        <note>shared with beta subunit</note>
    </ligand>
</feature>
<dbReference type="GO" id="GO:0006432">
    <property type="term" value="P:phenylalanyl-tRNA aminoacylation"/>
    <property type="evidence" value="ECO:0007669"/>
    <property type="project" value="UniProtKB-UniRule"/>
</dbReference>
<dbReference type="GO" id="GO:0005737">
    <property type="term" value="C:cytoplasm"/>
    <property type="evidence" value="ECO:0007669"/>
    <property type="project" value="UniProtKB-SubCell"/>
</dbReference>
<comment type="similarity">
    <text evidence="2 13">Belongs to the class-II aminoacyl-tRNA synthetase family. Phe-tRNA synthetase alpha subunit type 1 subfamily.</text>
</comment>
<evidence type="ECO:0000259" key="14">
    <source>
        <dbReference type="PROSITE" id="PS50862"/>
    </source>
</evidence>
<comment type="catalytic activity">
    <reaction evidence="12 13">
        <text>tRNA(Phe) + L-phenylalanine + ATP = L-phenylalanyl-tRNA(Phe) + AMP + diphosphate + H(+)</text>
        <dbReference type="Rhea" id="RHEA:19413"/>
        <dbReference type="Rhea" id="RHEA-COMP:9668"/>
        <dbReference type="Rhea" id="RHEA-COMP:9699"/>
        <dbReference type="ChEBI" id="CHEBI:15378"/>
        <dbReference type="ChEBI" id="CHEBI:30616"/>
        <dbReference type="ChEBI" id="CHEBI:33019"/>
        <dbReference type="ChEBI" id="CHEBI:58095"/>
        <dbReference type="ChEBI" id="CHEBI:78442"/>
        <dbReference type="ChEBI" id="CHEBI:78531"/>
        <dbReference type="ChEBI" id="CHEBI:456215"/>
        <dbReference type="EC" id="6.1.1.20"/>
    </reaction>
</comment>